<reference evidence="2 3" key="1">
    <citation type="submission" date="2024-09" db="EMBL/GenBank/DDBJ databases">
        <authorList>
            <person name="Sun Q."/>
            <person name="Mori K."/>
        </authorList>
    </citation>
    <scope>NUCLEOTIDE SEQUENCE [LARGE SCALE GENOMIC DNA]</scope>
    <source>
        <strain evidence="2 3">NCAIM B.02621</strain>
    </source>
</reference>
<gene>
    <name evidence="2" type="ORF">ACFFGE_10545</name>
</gene>
<evidence type="ECO:0000259" key="1">
    <source>
        <dbReference type="Pfam" id="PF00248"/>
    </source>
</evidence>
<dbReference type="Proteomes" id="UP001589906">
    <property type="component" value="Unassembled WGS sequence"/>
</dbReference>
<dbReference type="Pfam" id="PF00248">
    <property type="entry name" value="Aldo_ket_red"/>
    <property type="match status" value="1"/>
</dbReference>
<comment type="caution">
    <text evidence="2">The sequence shown here is derived from an EMBL/GenBank/DDBJ whole genome shotgun (WGS) entry which is preliminary data.</text>
</comment>
<organism evidence="2 3">
    <name type="scientific">Brevundimonas balnearis</name>
    <dbReference type="NCBI Taxonomy" id="1572858"/>
    <lineage>
        <taxon>Bacteria</taxon>
        <taxon>Pseudomonadati</taxon>
        <taxon>Pseudomonadota</taxon>
        <taxon>Alphaproteobacteria</taxon>
        <taxon>Caulobacterales</taxon>
        <taxon>Caulobacteraceae</taxon>
        <taxon>Brevundimonas</taxon>
    </lineage>
</organism>
<evidence type="ECO:0000313" key="3">
    <source>
        <dbReference type="Proteomes" id="UP001589906"/>
    </source>
</evidence>
<dbReference type="RefSeq" id="WP_376836339.1">
    <property type="nucleotide sequence ID" value="NZ_JBHLSW010000007.1"/>
</dbReference>
<name>A0ABV6R6Y3_9CAUL</name>
<protein>
    <submittedName>
        <fullName evidence="2">Aldo/keto reductase</fullName>
    </submittedName>
</protein>
<dbReference type="SUPFAM" id="SSF51430">
    <property type="entry name" value="NAD(P)-linked oxidoreductase"/>
    <property type="match status" value="1"/>
</dbReference>
<proteinExistence type="predicted"/>
<accession>A0ABV6R6Y3</accession>
<evidence type="ECO:0000313" key="2">
    <source>
        <dbReference type="EMBL" id="MFC0634313.1"/>
    </source>
</evidence>
<dbReference type="Gene3D" id="3.20.20.100">
    <property type="entry name" value="NADP-dependent oxidoreductase domain"/>
    <property type="match status" value="1"/>
</dbReference>
<dbReference type="InterPro" id="IPR036812">
    <property type="entry name" value="NAD(P)_OxRdtase_dom_sf"/>
</dbReference>
<dbReference type="InterPro" id="IPR023210">
    <property type="entry name" value="NADP_OxRdtase_dom"/>
</dbReference>
<feature type="domain" description="NADP-dependent oxidoreductase" evidence="1">
    <location>
        <begin position="53"/>
        <end position="291"/>
    </location>
</feature>
<dbReference type="EMBL" id="JBHLSW010000007">
    <property type="protein sequence ID" value="MFC0634313.1"/>
    <property type="molecule type" value="Genomic_DNA"/>
</dbReference>
<sequence length="306" mass="32914">MRYRPFGRTGAAISSLTVKLGASTIMRGPDYTRQLIFQALEGGVNAYVLESADPVLAEVVGDALSVVERELVSVTLTLGAGDGRRGSERDFSPEGLTHAIDRVLHVSGLGWVDVALLDQPGEDELPQMALQALKVQRSSGRAKMLGVTGDGPVMDAYVSTGAFDVLITPYHVNSSWQVRARMREARDRDMAVLAVGFYPEAISRRGRPSPVVEPPKRGFFGFGAGRPEAPTEQRPADSFAFLHHIQGWTAEQLCLAFTLTDPAVASAVVDIDTSDRLMALIDTPERDLPAGLAAQIEMARVRSAAA</sequence>
<keyword evidence="3" id="KW-1185">Reference proteome</keyword>